<keyword evidence="8" id="KW-1185">Reference proteome</keyword>
<keyword evidence="2 5" id="KW-0812">Transmembrane</keyword>
<dbReference type="InterPro" id="IPR013717">
    <property type="entry name" value="PIG-P"/>
</dbReference>
<evidence type="ECO:0000259" key="6">
    <source>
        <dbReference type="Pfam" id="PF08510"/>
    </source>
</evidence>
<feature type="transmembrane region" description="Helical" evidence="5">
    <location>
        <begin position="110"/>
        <end position="132"/>
    </location>
</feature>
<evidence type="ECO:0000256" key="4">
    <source>
        <dbReference type="ARBA" id="ARBA00023136"/>
    </source>
</evidence>
<evidence type="ECO:0000256" key="2">
    <source>
        <dbReference type="ARBA" id="ARBA00022692"/>
    </source>
</evidence>
<organism evidence="7 8">
    <name type="scientific">Fraxinus pennsylvanica</name>
    <dbReference type="NCBI Taxonomy" id="56036"/>
    <lineage>
        <taxon>Eukaryota</taxon>
        <taxon>Viridiplantae</taxon>
        <taxon>Streptophyta</taxon>
        <taxon>Embryophyta</taxon>
        <taxon>Tracheophyta</taxon>
        <taxon>Spermatophyta</taxon>
        <taxon>Magnoliopsida</taxon>
        <taxon>eudicotyledons</taxon>
        <taxon>Gunneridae</taxon>
        <taxon>Pentapetalae</taxon>
        <taxon>asterids</taxon>
        <taxon>lamiids</taxon>
        <taxon>Lamiales</taxon>
        <taxon>Oleaceae</taxon>
        <taxon>Oleeae</taxon>
        <taxon>Fraxinus</taxon>
    </lineage>
</organism>
<dbReference type="Proteomes" id="UP000834106">
    <property type="component" value="Chromosome 7"/>
</dbReference>
<evidence type="ECO:0000313" key="7">
    <source>
        <dbReference type="EMBL" id="CAI9765114.1"/>
    </source>
</evidence>
<gene>
    <name evidence="7" type="ORF">FPE_LOCUS12544</name>
</gene>
<protein>
    <recommendedName>
        <fullName evidence="6">PIG-P domain-containing protein</fullName>
    </recommendedName>
</protein>
<comment type="subcellular location">
    <subcellularLocation>
        <location evidence="1">Membrane</location>
        <topology evidence="1">Multi-pass membrane protein</topology>
    </subcellularLocation>
</comment>
<reference evidence="7" key="1">
    <citation type="submission" date="2023-05" db="EMBL/GenBank/DDBJ databases">
        <authorList>
            <person name="Huff M."/>
        </authorList>
    </citation>
    <scope>NUCLEOTIDE SEQUENCE</scope>
</reference>
<dbReference type="PANTHER" id="PTHR47681:SF3">
    <property type="entry name" value="PHOSPHATIDYLINOSITOL N-ACETYLGLUCOSAMINYLTRANSFERASE SUBUNIT P-RELATED"/>
    <property type="match status" value="1"/>
</dbReference>
<sequence length="232" mass="25934">MSGHNKYENLLRNDQNIRSLNGISFKFSKPAFSRKLTRCTFSDATRGWVYTKSDIRISQTEVFLLNKASEKLPWTNLVLANVSFPDPDNKASSSSGFGVSGEHGPKPSEVYGFVGSITTVVATVIFIIWAYFPDRWLHSIGIYYYPSRYWALAVPTYVMVTVVLAIGFYIGLNFMATPPPTSLSTMFDEFSREQLSGIPSTDDDEQPIEPISDIGIDEINGIMFDNPNMNPA</sequence>
<dbReference type="PANTHER" id="PTHR47681">
    <property type="entry name" value="PHOSPHATIDYLINOSITOL N-ACETYLGLUCOSAMINYLTRANSFERASE SUBUNIT P-RELATED"/>
    <property type="match status" value="1"/>
</dbReference>
<proteinExistence type="predicted"/>
<evidence type="ECO:0000313" key="8">
    <source>
        <dbReference type="Proteomes" id="UP000834106"/>
    </source>
</evidence>
<accession>A0AAD2DT04</accession>
<evidence type="ECO:0000256" key="5">
    <source>
        <dbReference type="SAM" id="Phobius"/>
    </source>
</evidence>
<keyword evidence="3 5" id="KW-1133">Transmembrane helix</keyword>
<evidence type="ECO:0000256" key="1">
    <source>
        <dbReference type="ARBA" id="ARBA00004141"/>
    </source>
</evidence>
<evidence type="ECO:0000256" key="3">
    <source>
        <dbReference type="ARBA" id="ARBA00022989"/>
    </source>
</evidence>
<dbReference type="EMBL" id="OU503042">
    <property type="protein sequence ID" value="CAI9765114.1"/>
    <property type="molecule type" value="Genomic_DNA"/>
</dbReference>
<dbReference type="GO" id="GO:0016020">
    <property type="term" value="C:membrane"/>
    <property type="evidence" value="ECO:0007669"/>
    <property type="project" value="UniProtKB-SubCell"/>
</dbReference>
<name>A0AAD2DT04_9LAMI</name>
<feature type="domain" description="PIG-P" evidence="6">
    <location>
        <begin position="108"/>
        <end position="224"/>
    </location>
</feature>
<keyword evidence="4 5" id="KW-0472">Membrane</keyword>
<dbReference type="AlphaFoldDB" id="A0AAD2DT04"/>
<feature type="transmembrane region" description="Helical" evidence="5">
    <location>
        <begin position="152"/>
        <end position="172"/>
    </location>
</feature>
<dbReference type="Pfam" id="PF08510">
    <property type="entry name" value="PIG-P"/>
    <property type="match status" value="1"/>
</dbReference>